<keyword evidence="2" id="KW-1185">Reference proteome</keyword>
<organism evidence="1 2">
    <name type="scientific">Rhododendron molle</name>
    <name type="common">Chinese azalea</name>
    <name type="synonym">Azalea mollis</name>
    <dbReference type="NCBI Taxonomy" id="49168"/>
    <lineage>
        <taxon>Eukaryota</taxon>
        <taxon>Viridiplantae</taxon>
        <taxon>Streptophyta</taxon>
        <taxon>Embryophyta</taxon>
        <taxon>Tracheophyta</taxon>
        <taxon>Spermatophyta</taxon>
        <taxon>Magnoliopsida</taxon>
        <taxon>eudicotyledons</taxon>
        <taxon>Gunneridae</taxon>
        <taxon>Pentapetalae</taxon>
        <taxon>asterids</taxon>
        <taxon>Ericales</taxon>
        <taxon>Ericaceae</taxon>
        <taxon>Ericoideae</taxon>
        <taxon>Rhodoreae</taxon>
        <taxon>Rhododendron</taxon>
    </lineage>
</organism>
<proteinExistence type="predicted"/>
<evidence type="ECO:0000313" key="2">
    <source>
        <dbReference type="Proteomes" id="UP001062846"/>
    </source>
</evidence>
<protein>
    <submittedName>
        <fullName evidence="1">Uncharacterized protein</fullName>
    </submittedName>
</protein>
<dbReference type="Proteomes" id="UP001062846">
    <property type="component" value="Chromosome 10"/>
</dbReference>
<evidence type="ECO:0000313" key="1">
    <source>
        <dbReference type="EMBL" id="KAI8535481.1"/>
    </source>
</evidence>
<name>A0ACC0M3A3_RHOML</name>
<dbReference type="EMBL" id="CM046397">
    <property type="protein sequence ID" value="KAI8535481.1"/>
    <property type="molecule type" value="Genomic_DNA"/>
</dbReference>
<accession>A0ACC0M3A3</accession>
<reference evidence="1" key="1">
    <citation type="submission" date="2022-02" db="EMBL/GenBank/DDBJ databases">
        <title>Plant Genome Project.</title>
        <authorList>
            <person name="Zhang R.-G."/>
        </authorList>
    </citation>
    <scope>NUCLEOTIDE SEQUENCE</scope>
    <source>
        <strain evidence="1">AT1</strain>
    </source>
</reference>
<gene>
    <name evidence="1" type="ORF">RHMOL_Rhmol10G0177800</name>
</gene>
<comment type="caution">
    <text evidence="1">The sequence shown here is derived from an EMBL/GenBank/DDBJ whole genome shotgun (WGS) entry which is preliminary data.</text>
</comment>
<sequence>MNHRIRRLQSTWPGLPFARILLDAVSHQTQEDCSGALGAAFQGSVQSPRWYVSEVGTKLSGALGNMSPRKVRSPRWYVSEVGTEPSAICLQGWYGALDGMSPGSVRSPQGYVSRVGTEPSGLPETKARRRHKMVSSARVFGFGKLKHEGGTEVFHRFVSSASGNRGTKEARKGSVDSWVQLRETKARMRHGGVPSVRGLGFGKLRHEGGTEGFRRFMGLV</sequence>